<name>A0A285EAX3_9ACTN</name>
<feature type="domain" description="Fumarylacetoacetase-like C-terminal" evidence="2">
    <location>
        <begin position="77"/>
        <end position="289"/>
    </location>
</feature>
<protein>
    <submittedName>
        <fullName evidence="3">2-keto-4-pentenoate hydratase/2-oxohepta-3-ene-1,7-dioic acid hydratase (Catechol pathway)</fullName>
    </submittedName>
</protein>
<dbReference type="Gene3D" id="3.90.850.10">
    <property type="entry name" value="Fumarylacetoacetase-like, C-terminal domain"/>
    <property type="match status" value="1"/>
</dbReference>
<dbReference type="GO" id="GO:0016853">
    <property type="term" value="F:isomerase activity"/>
    <property type="evidence" value="ECO:0007669"/>
    <property type="project" value="UniProtKB-ARBA"/>
</dbReference>
<dbReference type="OrthoDB" id="9805307at2"/>
<dbReference type="InterPro" id="IPR036663">
    <property type="entry name" value="Fumarylacetoacetase_C_sf"/>
</dbReference>
<reference evidence="3 4" key="1">
    <citation type="submission" date="2017-09" db="EMBL/GenBank/DDBJ databases">
        <authorList>
            <person name="Ehlers B."/>
            <person name="Leendertz F.H."/>
        </authorList>
    </citation>
    <scope>NUCLEOTIDE SEQUENCE [LARGE SCALE GENOMIC DNA]</scope>
    <source>
        <strain evidence="3 4">DSM 46844</strain>
    </source>
</reference>
<evidence type="ECO:0000313" key="3">
    <source>
        <dbReference type="EMBL" id="SNX96278.1"/>
    </source>
</evidence>
<gene>
    <name evidence="3" type="ORF">SAMN06893097_103447</name>
</gene>
<evidence type="ECO:0000313" key="4">
    <source>
        <dbReference type="Proteomes" id="UP000219514"/>
    </source>
</evidence>
<evidence type="ECO:0000256" key="1">
    <source>
        <dbReference type="ARBA" id="ARBA00022723"/>
    </source>
</evidence>
<evidence type="ECO:0000259" key="2">
    <source>
        <dbReference type="Pfam" id="PF01557"/>
    </source>
</evidence>
<dbReference type="Pfam" id="PF01557">
    <property type="entry name" value="FAA_hydrolase"/>
    <property type="match status" value="1"/>
</dbReference>
<dbReference type="GO" id="GO:0018773">
    <property type="term" value="F:acetylpyruvate hydrolase activity"/>
    <property type="evidence" value="ECO:0007669"/>
    <property type="project" value="TreeGrafter"/>
</dbReference>
<dbReference type="GO" id="GO:0019752">
    <property type="term" value="P:carboxylic acid metabolic process"/>
    <property type="evidence" value="ECO:0007669"/>
    <property type="project" value="UniProtKB-ARBA"/>
</dbReference>
<sequence>MKYVSFLSDTGPGVGVVLGEHVFPVPHGYSVSADGAPLGLLELIQRGAPTSVPCATPPIALADVRLLAPIPRPARNVICVGQNYHQHSLEFDASGYNSTPSNGVPDRPVVFTKAPSSVIGPDDVIPLHDALTTELDYEAELGVIIGTGGRGIPAEEALSHVWGYTIINDVTARDVQRDHRQWFLGKSLDGSCPMGPFAVTADEVDLTDLLVETRVNGELRQSAKTGDLIFDVPTLIATISAGMTLQPGDVIATGTPAGVGIGFDPPRFLRAGDTVEVSITGLGTLTNTVGGPPGTDPGERA</sequence>
<dbReference type="EMBL" id="OBDO01000003">
    <property type="protein sequence ID" value="SNX96278.1"/>
    <property type="molecule type" value="Genomic_DNA"/>
</dbReference>
<dbReference type="SUPFAM" id="SSF56529">
    <property type="entry name" value="FAH"/>
    <property type="match status" value="1"/>
</dbReference>
<dbReference type="Proteomes" id="UP000219514">
    <property type="component" value="Unassembled WGS sequence"/>
</dbReference>
<dbReference type="AlphaFoldDB" id="A0A285EAX3"/>
<dbReference type="PANTHER" id="PTHR11820">
    <property type="entry name" value="ACYLPYRUVASE"/>
    <property type="match status" value="1"/>
</dbReference>
<accession>A0A285EAX3</accession>
<dbReference type="RefSeq" id="WP_097206269.1">
    <property type="nucleotide sequence ID" value="NZ_JACHXB010000004.1"/>
</dbReference>
<dbReference type="FunFam" id="3.90.850.10:FF:000002">
    <property type="entry name" value="2-hydroxyhepta-2,4-diene-1,7-dioate isomerase"/>
    <property type="match status" value="1"/>
</dbReference>
<dbReference type="PANTHER" id="PTHR11820:SF7">
    <property type="entry name" value="ACYLPYRUVASE FAHD1, MITOCHONDRIAL"/>
    <property type="match status" value="1"/>
</dbReference>
<dbReference type="InterPro" id="IPR011234">
    <property type="entry name" value="Fumarylacetoacetase-like_C"/>
</dbReference>
<organism evidence="3 4">
    <name type="scientific">Geodermatophilus sabuli</name>
    <dbReference type="NCBI Taxonomy" id="1564158"/>
    <lineage>
        <taxon>Bacteria</taxon>
        <taxon>Bacillati</taxon>
        <taxon>Actinomycetota</taxon>
        <taxon>Actinomycetes</taxon>
        <taxon>Geodermatophilales</taxon>
        <taxon>Geodermatophilaceae</taxon>
        <taxon>Geodermatophilus</taxon>
    </lineage>
</organism>
<keyword evidence="1" id="KW-0479">Metal-binding</keyword>
<dbReference type="GO" id="GO:0046872">
    <property type="term" value="F:metal ion binding"/>
    <property type="evidence" value="ECO:0007669"/>
    <property type="project" value="UniProtKB-KW"/>
</dbReference>
<keyword evidence="4" id="KW-1185">Reference proteome</keyword>
<proteinExistence type="predicted"/>